<comment type="subcellular location">
    <subcellularLocation>
        <location evidence="1">Membrane</location>
        <topology evidence="1">Lipid-anchor</topology>
    </subcellularLocation>
</comment>
<accession>A0ABU2HB11</accession>
<dbReference type="SUPFAM" id="SSF53850">
    <property type="entry name" value="Periplasmic binding protein-like II"/>
    <property type="match status" value="1"/>
</dbReference>
<dbReference type="InterPro" id="IPR004872">
    <property type="entry name" value="Lipoprotein_NlpA"/>
</dbReference>
<dbReference type="PROSITE" id="PS51257">
    <property type="entry name" value="PROKAR_LIPOPROTEIN"/>
    <property type="match status" value="1"/>
</dbReference>
<dbReference type="Gene3D" id="3.40.190.10">
    <property type="entry name" value="Periplasmic binding protein-like II"/>
    <property type="match status" value="2"/>
</dbReference>
<evidence type="ECO:0000256" key="6">
    <source>
        <dbReference type="PIRNR" id="PIRNR002854"/>
    </source>
</evidence>
<evidence type="ECO:0000256" key="5">
    <source>
        <dbReference type="ARBA" id="ARBA00023288"/>
    </source>
</evidence>
<reference evidence="8" key="1">
    <citation type="submission" date="2023-07" db="EMBL/GenBank/DDBJ databases">
        <title>Novel species in the genus Lipingzhangella isolated from Sambhar Salt Lake.</title>
        <authorList>
            <person name="Jiya N."/>
            <person name="Kajale S."/>
            <person name="Sharma A."/>
        </authorList>
    </citation>
    <scope>NUCLEOTIDE SEQUENCE [LARGE SCALE GENOMIC DNA]</scope>
    <source>
        <strain evidence="8">LS1_29</strain>
    </source>
</reference>
<dbReference type="PIRSF" id="PIRSF002854">
    <property type="entry name" value="MetQ"/>
    <property type="match status" value="1"/>
</dbReference>
<comment type="caution">
    <text evidence="7">The sequence shown here is derived from an EMBL/GenBank/DDBJ whole genome shotgun (WGS) entry which is preliminary data.</text>
</comment>
<dbReference type="Pfam" id="PF03180">
    <property type="entry name" value="Lipoprotein_9"/>
    <property type="match status" value="1"/>
</dbReference>
<name>A0ABU2HB11_9ACTN</name>
<keyword evidence="4" id="KW-0564">Palmitate</keyword>
<evidence type="ECO:0000256" key="4">
    <source>
        <dbReference type="ARBA" id="ARBA00023139"/>
    </source>
</evidence>
<keyword evidence="2" id="KW-0732">Signal</keyword>
<comment type="similarity">
    <text evidence="6">Belongs to the nlpA lipoprotein family.</text>
</comment>
<keyword evidence="8" id="KW-1185">Reference proteome</keyword>
<dbReference type="EMBL" id="JAVLVT010000013">
    <property type="protein sequence ID" value="MDS1272512.1"/>
    <property type="molecule type" value="Genomic_DNA"/>
</dbReference>
<gene>
    <name evidence="7" type="ORF">RIF23_19675</name>
</gene>
<evidence type="ECO:0000256" key="3">
    <source>
        <dbReference type="ARBA" id="ARBA00023136"/>
    </source>
</evidence>
<proteinExistence type="inferred from homology"/>
<dbReference type="Proteomes" id="UP001250214">
    <property type="component" value="Unassembled WGS sequence"/>
</dbReference>
<dbReference type="RefSeq" id="WP_310914099.1">
    <property type="nucleotide sequence ID" value="NZ_JAVLVT010000013.1"/>
</dbReference>
<sequence length="278" mass="30148">MNKVWLAVPAVLAVGLTACGSPSERDDAGADNGELTTLRVGATPVPQGDVLEYIRDNLAEEAGLNLDIVEFTDYNQPNAALVEGELDANYYQHRPFLEEYLEGNDEADLTYLEDVHLEAFGLYSAALEDVQDLPQGAEIGVPNDASNLARALLLLEEQDLLTLDEEAGELATEDDIAENPNDLDVRPLEAAQLPRSLEDLDAAVVNGNYAIETDLAADANVLGFEETDDNPYANGLVVNTPDADDEDIQALDELLHSDEVQDYMEETWDGVVIPVSSD</sequence>
<organism evidence="7 8">
    <name type="scientific">Lipingzhangella rawalii</name>
    <dbReference type="NCBI Taxonomy" id="2055835"/>
    <lineage>
        <taxon>Bacteria</taxon>
        <taxon>Bacillati</taxon>
        <taxon>Actinomycetota</taxon>
        <taxon>Actinomycetes</taxon>
        <taxon>Streptosporangiales</taxon>
        <taxon>Nocardiopsidaceae</taxon>
        <taxon>Lipingzhangella</taxon>
    </lineage>
</organism>
<evidence type="ECO:0000313" key="8">
    <source>
        <dbReference type="Proteomes" id="UP001250214"/>
    </source>
</evidence>
<protein>
    <recommendedName>
        <fullName evidence="6">Lipoprotein</fullName>
    </recommendedName>
</protein>
<keyword evidence="3" id="KW-0472">Membrane</keyword>
<evidence type="ECO:0000256" key="2">
    <source>
        <dbReference type="ARBA" id="ARBA00022729"/>
    </source>
</evidence>
<dbReference type="PANTHER" id="PTHR30429:SF0">
    <property type="entry name" value="METHIONINE-BINDING LIPOPROTEIN METQ"/>
    <property type="match status" value="1"/>
</dbReference>
<keyword evidence="5 6" id="KW-0449">Lipoprotein</keyword>
<evidence type="ECO:0000313" key="7">
    <source>
        <dbReference type="EMBL" id="MDS1272512.1"/>
    </source>
</evidence>
<dbReference type="PANTHER" id="PTHR30429">
    <property type="entry name" value="D-METHIONINE-BINDING LIPOPROTEIN METQ"/>
    <property type="match status" value="1"/>
</dbReference>
<evidence type="ECO:0000256" key="1">
    <source>
        <dbReference type="ARBA" id="ARBA00004635"/>
    </source>
</evidence>